<keyword evidence="2" id="KW-0067">ATP-binding</keyword>
<dbReference type="GO" id="GO:0005524">
    <property type="term" value="F:ATP binding"/>
    <property type="evidence" value="ECO:0007669"/>
    <property type="project" value="UniProtKB-KW"/>
</dbReference>
<dbReference type="Gene3D" id="3.40.50.620">
    <property type="entry name" value="HUPs"/>
    <property type="match status" value="1"/>
</dbReference>
<dbReference type="GO" id="GO:0005737">
    <property type="term" value="C:cytoplasm"/>
    <property type="evidence" value="ECO:0007669"/>
    <property type="project" value="UniProtKB-SubCell"/>
</dbReference>
<dbReference type="GO" id="GO:0000049">
    <property type="term" value="F:tRNA binding"/>
    <property type="evidence" value="ECO:0007669"/>
    <property type="project" value="UniProtKB-KW"/>
</dbReference>
<keyword evidence="2" id="KW-0436">Ligase</keyword>
<dbReference type="AlphaFoldDB" id="E6U349"/>
<comment type="similarity">
    <text evidence="2">Belongs to the TmcAL family.</text>
</comment>
<name>E6U349_ETHHY</name>
<protein>
    <recommendedName>
        <fullName evidence="2">tRNA(Met) cytidine acetate ligase</fullName>
        <ecNumber evidence="2">6.3.4.-</ecNumber>
    </recommendedName>
</protein>
<dbReference type="eggNOG" id="COG1323">
    <property type="taxonomic scope" value="Bacteria"/>
</dbReference>
<evidence type="ECO:0000256" key="1">
    <source>
        <dbReference type="ARBA" id="ARBA00022694"/>
    </source>
</evidence>
<feature type="binding site" evidence="2">
    <location>
        <begin position="203"/>
        <end position="204"/>
    </location>
    <ligand>
        <name>ATP</name>
        <dbReference type="ChEBI" id="CHEBI:30616"/>
    </ligand>
</feature>
<reference evidence="3 4" key="1">
    <citation type="submission" date="2010-12" db="EMBL/GenBank/DDBJ databases">
        <title>Complete sequence of Ethanoligenens harbinense YUAN-3.</title>
        <authorList>
            <person name="Lucas S."/>
            <person name="Copeland A."/>
            <person name="Lapidus A."/>
            <person name="Cheng J.-F."/>
            <person name="Bruce D."/>
            <person name="Goodwin L."/>
            <person name="Pitluck S."/>
            <person name="Chertkov O."/>
            <person name="Misra M."/>
            <person name="Detter J.C."/>
            <person name="Han C."/>
            <person name="Tapia R."/>
            <person name="Land M."/>
            <person name="Hauser L."/>
            <person name="Jeffries C."/>
            <person name="Kyrpides N."/>
            <person name="Ivanova N."/>
            <person name="Mikhailova N."/>
            <person name="Wang A."/>
            <person name="Mouttaki H."/>
            <person name="He Z."/>
            <person name="Zhou J."/>
            <person name="Hemme C.L."/>
            <person name="Woyke T."/>
        </authorList>
    </citation>
    <scope>NUCLEOTIDE SEQUENCE [LARGE SCALE GENOMIC DNA]</scope>
    <source>
        <strain evidence="4">DSM 18485 / JCM 12961 / CGMCC 1.5033 / YUAN-3</strain>
    </source>
</reference>
<feature type="binding site" evidence="2">
    <location>
        <position position="178"/>
    </location>
    <ligand>
        <name>ATP</name>
        <dbReference type="ChEBI" id="CHEBI:30616"/>
    </ligand>
</feature>
<organism evidence="3 4">
    <name type="scientific">Ethanoligenens harbinense (strain DSM 18485 / JCM 12961 / CGMCC 1.5033 / YUAN-3)</name>
    <dbReference type="NCBI Taxonomy" id="663278"/>
    <lineage>
        <taxon>Bacteria</taxon>
        <taxon>Bacillati</taxon>
        <taxon>Bacillota</taxon>
        <taxon>Clostridia</taxon>
        <taxon>Eubacteriales</taxon>
        <taxon>Oscillospiraceae</taxon>
        <taxon>Ethanoligenens</taxon>
    </lineage>
</organism>
<keyword evidence="2" id="KW-0963">Cytoplasm</keyword>
<comment type="catalytic activity">
    <reaction evidence="2">
        <text>cytidine(34) in elongator tRNA(Met) + acetate + ATP = N(4)-acetylcytidine(34) in elongator tRNA(Met) + AMP + diphosphate</text>
        <dbReference type="Rhea" id="RHEA:58144"/>
        <dbReference type="Rhea" id="RHEA-COMP:10693"/>
        <dbReference type="Rhea" id="RHEA-COMP:10694"/>
        <dbReference type="ChEBI" id="CHEBI:30089"/>
        <dbReference type="ChEBI" id="CHEBI:30616"/>
        <dbReference type="ChEBI" id="CHEBI:33019"/>
        <dbReference type="ChEBI" id="CHEBI:74900"/>
        <dbReference type="ChEBI" id="CHEBI:82748"/>
        <dbReference type="ChEBI" id="CHEBI:456215"/>
    </reaction>
</comment>
<dbReference type="PANTHER" id="PTHR37825">
    <property type="entry name" value="TRNA(MET) CYTIDINE ACETATE LIGASE"/>
    <property type="match status" value="1"/>
</dbReference>
<dbReference type="GO" id="GO:0016879">
    <property type="term" value="F:ligase activity, forming carbon-nitrogen bonds"/>
    <property type="evidence" value="ECO:0007669"/>
    <property type="project" value="UniProtKB-UniRule"/>
</dbReference>
<dbReference type="EMBL" id="CP002400">
    <property type="protein sequence ID" value="ADU27521.1"/>
    <property type="molecule type" value="Genomic_DNA"/>
</dbReference>
<dbReference type="HOGENOM" id="CLU_038915_0_1_9"/>
<evidence type="ECO:0000313" key="3">
    <source>
        <dbReference type="EMBL" id="ADU27521.1"/>
    </source>
</evidence>
<comment type="subcellular location">
    <subcellularLocation>
        <location evidence="2">Cytoplasm</location>
    </subcellularLocation>
</comment>
<dbReference type="SUPFAM" id="SSF52374">
    <property type="entry name" value="Nucleotidylyl transferase"/>
    <property type="match status" value="1"/>
</dbReference>
<keyword evidence="2" id="KW-0694">RNA-binding</keyword>
<evidence type="ECO:0000256" key="2">
    <source>
        <dbReference type="HAMAP-Rule" id="MF_01539"/>
    </source>
</evidence>
<gene>
    <name evidence="2" type="primary">tmcAL</name>
    <name evidence="3" type="ordered locus">Ethha_2003</name>
</gene>
<keyword evidence="2" id="KW-0820">tRNA-binding</keyword>
<dbReference type="EC" id="6.3.4.-" evidence="2"/>
<dbReference type="PANTHER" id="PTHR37825:SF1">
    <property type="entry name" value="TRNA(MET) CYTIDINE ACETATE LIGASE"/>
    <property type="match status" value="1"/>
</dbReference>
<feature type="binding site" evidence="2">
    <location>
        <position position="119"/>
    </location>
    <ligand>
        <name>ATP</name>
        <dbReference type="ChEBI" id="CHEBI:30616"/>
    </ligand>
</feature>
<feature type="binding site" evidence="2">
    <location>
        <begin position="25"/>
        <end position="38"/>
    </location>
    <ligand>
        <name>ATP</name>
        <dbReference type="ChEBI" id="CHEBI:30616"/>
    </ligand>
</feature>
<dbReference type="Pfam" id="PF05636">
    <property type="entry name" value="HIGH_NTase1"/>
    <property type="match status" value="1"/>
</dbReference>
<dbReference type="GO" id="GO:0006400">
    <property type="term" value="P:tRNA modification"/>
    <property type="evidence" value="ECO:0007669"/>
    <property type="project" value="UniProtKB-UniRule"/>
</dbReference>
<dbReference type="HAMAP" id="MF_01539">
    <property type="entry name" value="TmcAL"/>
    <property type="match status" value="1"/>
</dbReference>
<keyword evidence="4" id="KW-1185">Reference proteome</keyword>
<keyword evidence="2" id="KW-0547">Nucleotide-binding</keyword>
<comment type="function">
    <text evidence="2">Catalyzes the formation of N(4)-acetylcytidine (ac(4)C) at the wobble position of elongator tRNA(Met), using acetate and ATP as substrates. First activates an acetate ion to form acetyladenylate (Ac-AMP) and then transfers the acetyl group to tRNA to form ac(4)C34.</text>
</comment>
<keyword evidence="1 2" id="KW-0819">tRNA processing</keyword>
<evidence type="ECO:0000313" key="4">
    <source>
        <dbReference type="Proteomes" id="UP000001551"/>
    </source>
</evidence>
<dbReference type="STRING" id="663278.Ethha_2003"/>
<accession>E6U349</accession>
<dbReference type="KEGG" id="eha:Ethha_2003"/>
<dbReference type="InterPro" id="IPR008513">
    <property type="entry name" value="tRNA(Met)_cyd_acetate_ligase"/>
</dbReference>
<sequence>MRRAVRRAANGGKERCERMRAAGVIAEFNPFHKGHAYLLEQARRTGADAVAVVMSGCFTQRGEPACMPPALRCAAALRAGADLVIELPLPWAMAAADTFAVGAVSLLSALGCVDRLVFGSETGDTGKLSDCVRMLGEADGSGAFADALASGCSFPRARQHAVRTLFPQADITPLSRPNDTLAIAYLQACAKLEAPFAPVAVRRIFAGHDAQGEPGGFASAARVRALLAAGRDDKALDCVPEAAALLYRRALEDGAAPYRAAYAERAVLARLRCLDAAAIARVPDVSEGLENRMLAAVRHAGGLEQLFAAVKSKRYTLARVRRAIWGAFLGLSRSHTAARPPYLRVVGLGPRGREILRCAGQAARLPIVTRHADIMGLGTFARHIYALECRATDLYGLFLPKVQPSGTLQRTELIRSQTLQSRSE</sequence>
<dbReference type="Proteomes" id="UP000001551">
    <property type="component" value="Chromosome"/>
</dbReference>
<dbReference type="InterPro" id="IPR014729">
    <property type="entry name" value="Rossmann-like_a/b/a_fold"/>
</dbReference>
<proteinExistence type="inferred from homology"/>